<gene>
    <name evidence="2" type="ORF">E2R59_08115</name>
</gene>
<dbReference type="GO" id="GO:0003677">
    <property type="term" value="F:DNA binding"/>
    <property type="evidence" value="ECO:0007669"/>
    <property type="project" value="InterPro"/>
</dbReference>
<sequence length="87" mass="9683">MRPEPQDQCVSWPDEICGDPVAERARLFALNLRAAAGSRTLRELGALTGVDHTALSRILDGHVWPDGYTIARLEVRLGVSLWPPYEE</sequence>
<dbReference type="GeneID" id="64347379"/>
<organism evidence="2 3">
    <name type="scientific">Kocuria rosea</name>
    <name type="common">Deinococcus erythromyxa</name>
    <name type="synonym">Micrococcus rubens</name>
    <dbReference type="NCBI Taxonomy" id="1275"/>
    <lineage>
        <taxon>Bacteria</taxon>
        <taxon>Bacillati</taxon>
        <taxon>Actinomycetota</taxon>
        <taxon>Actinomycetes</taxon>
        <taxon>Micrococcales</taxon>
        <taxon>Micrococcaceae</taxon>
        <taxon>Kocuria</taxon>
    </lineage>
</organism>
<accession>A0A4R5YDG6</accession>
<comment type="caution">
    <text evidence="2">The sequence shown here is derived from an EMBL/GenBank/DDBJ whole genome shotgun (WGS) entry which is preliminary data.</text>
</comment>
<dbReference type="Pfam" id="PF01381">
    <property type="entry name" value="HTH_3"/>
    <property type="match status" value="1"/>
</dbReference>
<proteinExistence type="predicted"/>
<reference evidence="2 3" key="1">
    <citation type="submission" date="2019-03" db="EMBL/GenBank/DDBJ databases">
        <title>Genome Sequencing and Assembly of Various Microbes Isolated from Partially Reclaimed Soil and Acid Mine Drainage (AMD) Site.</title>
        <authorList>
            <person name="Steinbock B."/>
            <person name="Bechtold R."/>
            <person name="Sevigny J.L."/>
            <person name="Thomas D."/>
            <person name="Cuthill L.R."/>
            <person name="Aveiro Johannsen E.J."/>
            <person name="Thomas K."/>
            <person name="Ghosh A."/>
        </authorList>
    </citation>
    <scope>NUCLEOTIDE SEQUENCE [LARGE SCALE GENOMIC DNA]</scope>
    <source>
        <strain evidence="2 3">S-A3</strain>
    </source>
</reference>
<dbReference type="AlphaFoldDB" id="A0A4R5YDG6"/>
<evidence type="ECO:0000259" key="1">
    <source>
        <dbReference type="Pfam" id="PF01381"/>
    </source>
</evidence>
<evidence type="ECO:0000313" key="3">
    <source>
        <dbReference type="Proteomes" id="UP000295163"/>
    </source>
</evidence>
<dbReference type="CDD" id="cd00093">
    <property type="entry name" value="HTH_XRE"/>
    <property type="match status" value="1"/>
</dbReference>
<dbReference type="Gene3D" id="1.10.260.40">
    <property type="entry name" value="lambda repressor-like DNA-binding domains"/>
    <property type="match status" value="1"/>
</dbReference>
<dbReference type="Proteomes" id="UP000295163">
    <property type="component" value="Unassembled WGS sequence"/>
</dbReference>
<dbReference type="SUPFAM" id="SSF47413">
    <property type="entry name" value="lambda repressor-like DNA-binding domains"/>
    <property type="match status" value="1"/>
</dbReference>
<evidence type="ECO:0000313" key="2">
    <source>
        <dbReference type="EMBL" id="TDL42795.1"/>
    </source>
</evidence>
<dbReference type="EMBL" id="SMZT01000003">
    <property type="protein sequence ID" value="TDL42795.1"/>
    <property type="molecule type" value="Genomic_DNA"/>
</dbReference>
<feature type="domain" description="HTH cro/C1-type" evidence="1">
    <location>
        <begin position="38"/>
        <end position="81"/>
    </location>
</feature>
<protein>
    <submittedName>
        <fullName evidence="2">XRE family transcriptional regulator</fullName>
    </submittedName>
</protein>
<dbReference type="InterPro" id="IPR001387">
    <property type="entry name" value="Cro/C1-type_HTH"/>
</dbReference>
<dbReference type="InterPro" id="IPR010982">
    <property type="entry name" value="Lambda_DNA-bd_dom_sf"/>
</dbReference>
<dbReference type="RefSeq" id="WP_133410089.1">
    <property type="nucleotide sequence ID" value="NZ_SMZT01000003.1"/>
</dbReference>
<name>A0A4R5YDG6_KOCRO</name>